<dbReference type="GO" id="GO:0004803">
    <property type="term" value="F:transposase activity"/>
    <property type="evidence" value="ECO:0007669"/>
    <property type="project" value="InterPro"/>
</dbReference>
<dbReference type="NCBIfam" id="NF047595">
    <property type="entry name" value="IS66_ISRel24_TnpA"/>
    <property type="match status" value="1"/>
</dbReference>
<proteinExistence type="predicted"/>
<dbReference type="EMBL" id="WISB01000158">
    <property type="protein sequence ID" value="MQW72436.1"/>
    <property type="molecule type" value="Genomic_DNA"/>
</dbReference>
<evidence type="ECO:0008006" key="6">
    <source>
        <dbReference type="Google" id="ProtNLM"/>
    </source>
</evidence>
<reference evidence="1" key="1">
    <citation type="journal article" date="2013" name="Genome Biol.">
        <title>Comparative genomics of the core and accessory genomes of 48 Sinorhizobium strains comprising five genospecies.</title>
        <authorList>
            <person name="Sugawara M."/>
            <person name="Epstein B."/>
            <person name="Badgley B.D."/>
            <person name="Unno T."/>
            <person name="Xu L."/>
            <person name="Reese J."/>
            <person name="Gyaneshwar P."/>
            <person name="Denny R."/>
            <person name="Mudge J."/>
            <person name="Bharti A.K."/>
            <person name="Farmer A.D."/>
            <person name="May G.D."/>
            <person name="Woodward J.E."/>
            <person name="Medigue C."/>
            <person name="Vallenet D."/>
            <person name="Lajus A."/>
            <person name="Rouy Z."/>
            <person name="Martinez-Vaz B."/>
            <person name="Tiffin P."/>
            <person name="Young N.D."/>
            <person name="Sadowsky M.J."/>
        </authorList>
    </citation>
    <scope>NUCLEOTIDE SEQUENCE</scope>
    <source>
        <strain evidence="1">M1</strain>
    </source>
</reference>
<dbReference type="EMBL" id="WISB01000199">
    <property type="protein sequence ID" value="MQW73262.1"/>
    <property type="molecule type" value="Genomic_DNA"/>
</dbReference>
<dbReference type="OMA" id="YHRIEVI"/>
<dbReference type="InterPro" id="IPR002514">
    <property type="entry name" value="Transposase_8"/>
</dbReference>
<accession>A0A6G1WFX0</accession>
<dbReference type="EMBL" id="WISB01000033">
    <property type="protein sequence ID" value="MQW68640.1"/>
    <property type="molecule type" value="Genomic_DNA"/>
</dbReference>
<name>A0A6G1WFX0_9HYPH</name>
<dbReference type="AlphaFoldDB" id="A0A6G1WFX0"/>
<evidence type="ECO:0000313" key="2">
    <source>
        <dbReference type="EMBL" id="MQW72436.1"/>
    </source>
</evidence>
<dbReference type="GO" id="GO:0043565">
    <property type="term" value="F:sequence-specific DNA binding"/>
    <property type="evidence" value="ECO:0007669"/>
    <property type="project" value="InterPro"/>
</dbReference>
<dbReference type="GO" id="GO:0006313">
    <property type="term" value="P:DNA transposition"/>
    <property type="evidence" value="ECO:0007669"/>
    <property type="project" value="InterPro"/>
</dbReference>
<evidence type="ECO:0000313" key="1">
    <source>
        <dbReference type="EMBL" id="MQW68640.1"/>
    </source>
</evidence>
<evidence type="ECO:0000313" key="4">
    <source>
        <dbReference type="EMBL" id="MQW73262.1"/>
    </source>
</evidence>
<evidence type="ECO:0000313" key="5">
    <source>
        <dbReference type="EMBL" id="MQW73269.1"/>
    </source>
</evidence>
<dbReference type="RefSeq" id="WP_011971116.1">
    <property type="nucleotide sequence ID" value="NZ_CP104147.1"/>
</dbReference>
<dbReference type="InterPro" id="IPR010921">
    <property type="entry name" value="Trp_repressor/repl_initiator"/>
</dbReference>
<sequence>MVGDRAGAMLGVMHEAMDEAMDEARHDGAYRRIELITGRRQRRNWTDEEKARILAESAEPGVNISAVARRWGVNRGLLNVWRREAGLTSRRSEQACAQQAMFVPVTVVGERTLHQSASSDIASVASGRIEIEIAGARMTVIGSVAPELAQAMVAALRGRR</sequence>
<dbReference type="Pfam" id="PF01527">
    <property type="entry name" value="HTH_Tnp_1"/>
    <property type="match status" value="1"/>
</dbReference>
<organism evidence="1">
    <name type="scientific">Sinorhizobium medicae</name>
    <dbReference type="NCBI Taxonomy" id="110321"/>
    <lineage>
        <taxon>Bacteria</taxon>
        <taxon>Pseudomonadati</taxon>
        <taxon>Pseudomonadota</taxon>
        <taxon>Alphaproteobacteria</taxon>
        <taxon>Hyphomicrobiales</taxon>
        <taxon>Rhizobiaceae</taxon>
        <taxon>Sinorhizobium/Ensifer group</taxon>
        <taxon>Sinorhizobium</taxon>
    </lineage>
</organism>
<evidence type="ECO:0000313" key="3">
    <source>
        <dbReference type="EMBL" id="MQW73250.1"/>
    </source>
</evidence>
<dbReference type="PANTHER" id="PTHR37936">
    <property type="entry name" value="TRANSPOSASE INSC FOR INSERTION ELEMENT IS2A-RELATED"/>
    <property type="match status" value="1"/>
</dbReference>
<dbReference type="EMBL" id="WISB01000198">
    <property type="protein sequence ID" value="MQW73250.1"/>
    <property type="molecule type" value="Genomic_DNA"/>
</dbReference>
<comment type="caution">
    <text evidence="1">The sequence shown here is derived from an EMBL/GenBank/DDBJ whole genome shotgun (WGS) entry which is preliminary data.</text>
</comment>
<dbReference type="SUPFAM" id="SSF48295">
    <property type="entry name" value="TrpR-like"/>
    <property type="match status" value="1"/>
</dbReference>
<gene>
    <name evidence="1" type="ORF">GHJ91_05460</name>
    <name evidence="2" type="ORF">GHJ91_25785</name>
    <name evidence="3" type="ORF">GHJ91_30345</name>
    <name evidence="4" type="ORF">GHJ91_30405</name>
    <name evidence="5" type="ORF">GHJ91_30475</name>
</gene>
<dbReference type="PANTHER" id="PTHR37936:SF3">
    <property type="entry name" value="TRANSPOSASE INSC FOR INSERTION ELEMENT IS2A-RELATED"/>
    <property type="match status" value="1"/>
</dbReference>
<dbReference type="EMBL" id="WISB01000200">
    <property type="protein sequence ID" value="MQW73269.1"/>
    <property type="molecule type" value="Genomic_DNA"/>
</dbReference>
<protein>
    <recommendedName>
        <fullName evidence="6">Transposase IS3/IS911 family protein</fullName>
    </recommendedName>
</protein>